<keyword evidence="1" id="KW-0175">Coiled coil</keyword>
<reference evidence="3 4" key="1">
    <citation type="journal article" date="2022" name="Allergy">
        <title>Genome assembly and annotation of Periplaneta americana reveal a comprehensive cockroach allergen profile.</title>
        <authorList>
            <person name="Wang L."/>
            <person name="Xiong Q."/>
            <person name="Saelim N."/>
            <person name="Wang L."/>
            <person name="Nong W."/>
            <person name="Wan A.T."/>
            <person name="Shi M."/>
            <person name="Liu X."/>
            <person name="Cao Q."/>
            <person name="Hui J.H.L."/>
            <person name="Sookrung N."/>
            <person name="Leung T.F."/>
            <person name="Tungtrongchitr A."/>
            <person name="Tsui S.K.W."/>
        </authorList>
    </citation>
    <scope>NUCLEOTIDE SEQUENCE [LARGE SCALE GENOMIC DNA]</scope>
    <source>
        <strain evidence="3">PWHHKU_190912</strain>
    </source>
</reference>
<organism evidence="3 4">
    <name type="scientific">Periplaneta americana</name>
    <name type="common">American cockroach</name>
    <name type="synonym">Blatta americana</name>
    <dbReference type="NCBI Taxonomy" id="6978"/>
    <lineage>
        <taxon>Eukaryota</taxon>
        <taxon>Metazoa</taxon>
        <taxon>Ecdysozoa</taxon>
        <taxon>Arthropoda</taxon>
        <taxon>Hexapoda</taxon>
        <taxon>Insecta</taxon>
        <taxon>Pterygota</taxon>
        <taxon>Neoptera</taxon>
        <taxon>Polyneoptera</taxon>
        <taxon>Dictyoptera</taxon>
        <taxon>Blattodea</taxon>
        <taxon>Blattoidea</taxon>
        <taxon>Blattidae</taxon>
        <taxon>Blattinae</taxon>
        <taxon>Periplaneta</taxon>
    </lineage>
</organism>
<sequence length="529" mass="62104">MDVTSIILCSRYEAMEAAGEVLYGRDLENEYRHFFPDGVQEENEDNHQILESIELLNRESALVSQMMDILNKEIKHVSSGMHQLERKEKEALYNLLAKGQSCMKLDSKVCAAREQLLKLMGDLKQQKSTAQMLGQMPLEAYQKRCQEFVCSIKMIMRHYLEWNKFFVGDCEDDIIEELEHSVVEMKVENMYLSAILKGKKRAIEELQNIEASITSVSPSDIRCQTLFLEERVKVAKMQISLMFENEVLPAAEMAVKLSMLPLRKHRQEYEASKQQTMLTQLEDLNRCLTAGLCNSELLLLLLVTERQDIADKAEVLHFCCQDISEEHSEFLKRMKVMQKLKEKQDRVSAMDRPLVHCLVQLLEDKHSFTTSTDLQELKLRFQKLNQAVKAEEDKFLEISCHKQKRILLPNINAISLAEEYFCPGLSKKPLSFQMEISDHSNKLEQLIKAFEEHIKEIRHKFEKKQIFFLEKPFHAQQRLLWVYFLRDPKTFSTIVQCVQDLAERKMEQKKQQMHKRRRQTNFFPRTLQN</sequence>
<name>A0ABQ8TNQ3_PERAM</name>
<feature type="coiled-coil region" evidence="1">
    <location>
        <begin position="39"/>
        <end position="87"/>
    </location>
</feature>
<proteinExistence type="predicted"/>
<evidence type="ECO:0000313" key="3">
    <source>
        <dbReference type="EMBL" id="KAJ4448314.1"/>
    </source>
</evidence>
<dbReference type="Proteomes" id="UP001148838">
    <property type="component" value="Unassembled WGS sequence"/>
</dbReference>
<dbReference type="EMBL" id="JAJSOF020000005">
    <property type="protein sequence ID" value="KAJ4448314.1"/>
    <property type="molecule type" value="Genomic_DNA"/>
</dbReference>
<comment type="caution">
    <text evidence="3">The sequence shown here is derived from an EMBL/GenBank/DDBJ whole genome shotgun (WGS) entry which is preliminary data.</text>
</comment>
<evidence type="ECO:0000256" key="1">
    <source>
        <dbReference type="SAM" id="Coils"/>
    </source>
</evidence>
<feature type="compositionally biased region" description="Polar residues" evidence="2">
    <location>
        <begin position="520"/>
        <end position="529"/>
    </location>
</feature>
<evidence type="ECO:0000313" key="4">
    <source>
        <dbReference type="Proteomes" id="UP001148838"/>
    </source>
</evidence>
<accession>A0ABQ8TNQ3</accession>
<protein>
    <submittedName>
        <fullName evidence="3">Uncharacterized protein</fullName>
    </submittedName>
</protein>
<keyword evidence="4" id="KW-1185">Reference proteome</keyword>
<evidence type="ECO:0000256" key="2">
    <source>
        <dbReference type="SAM" id="MobiDB-lite"/>
    </source>
</evidence>
<feature type="region of interest" description="Disordered" evidence="2">
    <location>
        <begin position="510"/>
        <end position="529"/>
    </location>
</feature>
<gene>
    <name evidence="3" type="ORF">ANN_10329</name>
</gene>